<evidence type="ECO:0000313" key="2">
    <source>
        <dbReference type="Proteomes" id="UP000010408"/>
    </source>
</evidence>
<reference evidence="1 2" key="1">
    <citation type="submission" date="2012-05" db="EMBL/GenBank/DDBJ databases">
        <authorList>
            <person name="Weinstock G."/>
            <person name="Sodergren E."/>
            <person name="Lobos E.A."/>
            <person name="Fulton L."/>
            <person name="Fulton R."/>
            <person name="Courtney L."/>
            <person name="Fronick C."/>
            <person name="O'Laughlin M."/>
            <person name="Godfrey J."/>
            <person name="Wilson R.M."/>
            <person name="Miner T."/>
            <person name="Farmer C."/>
            <person name="Delehaunty K."/>
            <person name="Cordes M."/>
            <person name="Minx P."/>
            <person name="Tomlinson C."/>
            <person name="Chen J."/>
            <person name="Wollam A."/>
            <person name="Pepin K.H."/>
            <person name="Bhonagiri V."/>
            <person name="Zhang X."/>
            <person name="Suruliraj S."/>
            <person name="Warren W."/>
            <person name="Mitreva M."/>
            <person name="Mardis E.R."/>
            <person name="Wilson R.K."/>
        </authorList>
    </citation>
    <scope>NUCLEOTIDE SEQUENCE [LARGE SCALE GENOMIC DNA]</scope>
    <source>
        <strain evidence="1 2">F0037</strain>
    </source>
</reference>
<proteinExistence type="predicted"/>
<organism evidence="1 2">
    <name type="scientific">Porphyromonas catoniae F0037</name>
    <dbReference type="NCBI Taxonomy" id="1127696"/>
    <lineage>
        <taxon>Bacteria</taxon>
        <taxon>Pseudomonadati</taxon>
        <taxon>Bacteroidota</taxon>
        <taxon>Bacteroidia</taxon>
        <taxon>Bacteroidales</taxon>
        <taxon>Porphyromonadaceae</taxon>
        <taxon>Porphyromonas</taxon>
    </lineage>
</organism>
<sequence length="46" mass="5401">MSLHIHLTTSPLQSPHHLYTMAYLERTHPSLYILSYPFIIVPRSHT</sequence>
<evidence type="ECO:0000313" key="1">
    <source>
        <dbReference type="EMBL" id="EKY02296.1"/>
    </source>
</evidence>
<protein>
    <submittedName>
        <fullName evidence="1">Uncharacterized protein</fullName>
    </submittedName>
</protein>
<dbReference type="HOGENOM" id="CLU_3187169_0_0_10"/>
<gene>
    <name evidence="1" type="ORF">HMPREF9134_00686</name>
</gene>
<accession>L1NG64</accession>
<name>L1NG64_9PORP</name>
<comment type="caution">
    <text evidence="1">The sequence shown here is derived from an EMBL/GenBank/DDBJ whole genome shotgun (WGS) entry which is preliminary data.</text>
</comment>
<dbReference type="EMBL" id="AMEQ01000018">
    <property type="protein sequence ID" value="EKY02296.1"/>
    <property type="molecule type" value="Genomic_DNA"/>
</dbReference>
<dbReference type="Proteomes" id="UP000010408">
    <property type="component" value="Unassembled WGS sequence"/>
</dbReference>
<dbReference type="AlphaFoldDB" id="L1NG64"/>